<dbReference type="EMBL" id="MU005769">
    <property type="protein sequence ID" value="KAF2710276.1"/>
    <property type="molecule type" value="Genomic_DNA"/>
</dbReference>
<dbReference type="AlphaFoldDB" id="A0A6G1KBM1"/>
<keyword evidence="1" id="KW-0472">Membrane</keyword>
<evidence type="ECO:0000313" key="3">
    <source>
        <dbReference type="Proteomes" id="UP000799428"/>
    </source>
</evidence>
<feature type="transmembrane region" description="Helical" evidence="1">
    <location>
        <begin position="12"/>
        <end position="31"/>
    </location>
</feature>
<keyword evidence="1" id="KW-0812">Transmembrane</keyword>
<sequence length="111" mass="12567">MSMSFFFPFKVIRIAPIAPNFAITSTMLFPFPGIRMMHNSSAARGGVEPRHSSPSNHNPLETWIIMITCHYLVIYCTEYSIDPDPSHHGSLGAIPSCIIVQYIYVLYIYLL</sequence>
<accession>A0A6G1KBM1</accession>
<dbReference type="Proteomes" id="UP000799428">
    <property type="component" value="Unassembled WGS sequence"/>
</dbReference>
<feature type="transmembrane region" description="Helical" evidence="1">
    <location>
        <begin position="93"/>
        <end position="110"/>
    </location>
</feature>
<gene>
    <name evidence="2" type="ORF">K504DRAFT_255643</name>
</gene>
<protein>
    <submittedName>
        <fullName evidence="2">Uncharacterized protein</fullName>
    </submittedName>
</protein>
<evidence type="ECO:0000256" key="1">
    <source>
        <dbReference type="SAM" id="Phobius"/>
    </source>
</evidence>
<name>A0A6G1KBM1_9PLEO</name>
<evidence type="ECO:0000313" key="2">
    <source>
        <dbReference type="EMBL" id="KAF2710276.1"/>
    </source>
</evidence>
<keyword evidence="1" id="KW-1133">Transmembrane helix</keyword>
<proteinExistence type="predicted"/>
<organism evidence="2 3">
    <name type="scientific">Pleomassaria siparia CBS 279.74</name>
    <dbReference type="NCBI Taxonomy" id="1314801"/>
    <lineage>
        <taxon>Eukaryota</taxon>
        <taxon>Fungi</taxon>
        <taxon>Dikarya</taxon>
        <taxon>Ascomycota</taxon>
        <taxon>Pezizomycotina</taxon>
        <taxon>Dothideomycetes</taxon>
        <taxon>Pleosporomycetidae</taxon>
        <taxon>Pleosporales</taxon>
        <taxon>Pleomassariaceae</taxon>
        <taxon>Pleomassaria</taxon>
    </lineage>
</organism>
<reference evidence="2" key="1">
    <citation type="journal article" date="2020" name="Stud. Mycol.">
        <title>101 Dothideomycetes genomes: a test case for predicting lifestyles and emergence of pathogens.</title>
        <authorList>
            <person name="Haridas S."/>
            <person name="Albert R."/>
            <person name="Binder M."/>
            <person name="Bloem J."/>
            <person name="Labutti K."/>
            <person name="Salamov A."/>
            <person name="Andreopoulos B."/>
            <person name="Baker S."/>
            <person name="Barry K."/>
            <person name="Bills G."/>
            <person name="Bluhm B."/>
            <person name="Cannon C."/>
            <person name="Castanera R."/>
            <person name="Culley D."/>
            <person name="Daum C."/>
            <person name="Ezra D."/>
            <person name="Gonzalez J."/>
            <person name="Henrissat B."/>
            <person name="Kuo A."/>
            <person name="Liang C."/>
            <person name="Lipzen A."/>
            <person name="Lutzoni F."/>
            <person name="Magnuson J."/>
            <person name="Mondo S."/>
            <person name="Nolan M."/>
            <person name="Ohm R."/>
            <person name="Pangilinan J."/>
            <person name="Park H.-J."/>
            <person name="Ramirez L."/>
            <person name="Alfaro M."/>
            <person name="Sun H."/>
            <person name="Tritt A."/>
            <person name="Yoshinaga Y."/>
            <person name="Zwiers L.-H."/>
            <person name="Turgeon B."/>
            <person name="Goodwin S."/>
            <person name="Spatafora J."/>
            <person name="Crous P."/>
            <person name="Grigoriev I."/>
        </authorList>
    </citation>
    <scope>NUCLEOTIDE SEQUENCE</scope>
    <source>
        <strain evidence="2">CBS 279.74</strain>
    </source>
</reference>
<keyword evidence="3" id="KW-1185">Reference proteome</keyword>